<organism evidence="3 4">
    <name type="scientific">Pseudonocardia yunnanensis</name>
    <dbReference type="NCBI Taxonomy" id="58107"/>
    <lineage>
        <taxon>Bacteria</taxon>
        <taxon>Bacillati</taxon>
        <taxon>Actinomycetota</taxon>
        <taxon>Actinomycetes</taxon>
        <taxon>Pseudonocardiales</taxon>
        <taxon>Pseudonocardiaceae</taxon>
        <taxon>Pseudonocardia</taxon>
    </lineage>
</organism>
<feature type="region of interest" description="Disordered" evidence="1">
    <location>
        <begin position="1"/>
        <end position="21"/>
    </location>
</feature>
<accession>A0ABW4ESC3</accession>
<sequence>MPPPDPRTCSSSCRSSGSSPEVDFGYPTKGLEMVGAGQFFDAREMDMLHRMFRREFSLMPRVVQSAGNGGQERVDTVADHIDFVADALHGHHGFEDAQVWPILRERGAVDIVPHVRHVEEQHKEIERAAAELDEAVTCWRGDATAGGRERVSAALDRMLPVLLEHMRFEEENVVPIMEKCIALAEWNQMIQASAAEHLAPSDMPLMFGMTMYEGDPEIVDAAISNMPAEIGPIIRRTAAQAFATHAEKIHGTSTPPRSTQL</sequence>
<proteinExistence type="predicted"/>
<feature type="compositionally biased region" description="Low complexity" evidence="1">
    <location>
        <begin position="7"/>
        <end position="20"/>
    </location>
</feature>
<evidence type="ECO:0000313" key="3">
    <source>
        <dbReference type="EMBL" id="MFD1516969.1"/>
    </source>
</evidence>
<keyword evidence="4" id="KW-1185">Reference proteome</keyword>
<feature type="domain" description="Hemerythrin-like" evidence="2">
    <location>
        <begin position="43"/>
        <end position="176"/>
    </location>
</feature>
<comment type="caution">
    <text evidence="3">The sequence shown here is derived from an EMBL/GenBank/DDBJ whole genome shotgun (WGS) entry which is preliminary data.</text>
</comment>
<name>A0ABW4ESC3_9PSEU</name>
<dbReference type="InterPro" id="IPR012312">
    <property type="entry name" value="Hemerythrin-like"/>
</dbReference>
<dbReference type="Pfam" id="PF01814">
    <property type="entry name" value="Hemerythrin"/>
    <property type="match status" value="1"/>
</dbReference>
<dbReference type="Proteomes" id="UP001597114">
    <property type="component" value="Unassembled WGS sequence"/>
</dbReference>
<reference evidence="4" key="1">
    <citation type="journal article" date="2019" name="Int. J. Syst. Evol. Microbiol.">
        <title>The Global Catalogue of Microorganisms (GCM) 10K type strain sequencing project: providing services to taxonomists for standard genome sequencing and annotation.</title>
        <authorList>
            <consortium name="The Broad Institute Genomics Platform"/>
            <consortium name="The Broad Institute Genome Sequencing Center for Infectious Disease"/>
            <person name="Wu L."/>
            <person name="Ma J."/>
        </authorList>
    </citation>
    <scope>NUCLEOTIDE SEQUENCE [LARGE SCALE GENOMIC DNA]</scope>
    <source>
        <strain evidence="4">CCM 7043</strain>
    </source>
</reference>
<dbReference type="Gene3D" id="1.20.120.520">
    <property type="entry name" value="nmb1532 protein domain like"/>
    <property type="match status" value="1"/>
</dbReference>
<gene>
    <name evidence="3" type="ORF">ACFSJD_05695</name>
</gene>
<evidence type="ECO:0000256" key="1">
    <source>
        <dbReference type="SAM" id="MobiDB-lite"/>
    </source>
</evidence>
<dbReference type="CDD" id="cd12108">
    <property type="entry name" value="Hr-like"/>
    <property type="match status" value="1"/>
</dbReference>
<dbReference type="RefSeq" id="WP_344729039.1">
    <property type="nucleotide sequence ID" value="NZ_BAAAUS010000059.1"/>
</dbReference>
<evidence type="ECO:0000313" key="4">
    <source>
        <dbReference type="Proteomes" id="UP001597114"/>
    </source>
</evidence>
<evidence type="ECO:0000259" key="2">
    <source>
        <dbReference type="Pfam" id="PF01814"/>
    </source>
</evidence>
<dbReference type="EMBL" id="JBHUCO010000006">
    <property type="protein sequence ID" value="MFD1516969.1"/>
    <property type="molecule type" value="Genomic_DNA"/>
</dbReference>
<protein>
    <submittedName>
        <fullName evidence="3">Hemerythrin domain-containing protein</fullName>
    </submittedName>
</protein>